<evidence type="ECO:0000259" key="9">
    <source>
        <dbReference type="Pfam" id="PF01259"/>
    </source>
</evidence>
<dbReference type="PROSITE" id="PS01058">
    <property type="entry name" value="SAICAR_SYNTHETASE_2"/>
    <property type="match status" value="1"/>
</dbReference>
<protein>
    <recommendedName>
        <fullName evidence="3">phosphoribosylaminoimidazolesuccinocarboxamide synthase</fullName>
        <ecNumber evidence="3">6.3.2.6</ecNumber>
    </recommendedName>
</protein>
<organism evidence="10 11">
    <name type="scientific">Catenulispora pinistramenti</name>
    <dbReference type="NCBI Taxonomy" id="2705254"/>
    <lineage>
        <taxon>Bacteria</taxon>
        <taxon>Bacillati</taxon>
        <taxon>Actinomycetota</taxon>
        <taxon>Actinomycetes</taxon>
        <taxon>Catenulisporales</taxon>
        <taxon>Catenulisporaceae</taxon>
        <taxon>Catenulispora</taxon>
    </lineage>
</organism>
<comment type="similarity">
    <text evidence="2">Belongs to the SAICAR synthetase family.</text>
</comment>
<evidence type="ECO:0000256" key="1">
    <source>
        <dbReference type="ARBA" id="ARBA00004672"/>
    </source>
</evidence>
<evidence type="ECO:0000256" key="2">
    <source>
        <dbReference type="ARBA" id="ARBA00010190"/>
    </source>
</evidence>
<dbReference type="Pfam" id="PF01259">
    <property type="entry name" value="SAICAR_synt"/>
    <property type="match status" value="1"/>
</dbReference>
<dbReference type="SUPFAM" id="SSF56104">
    <property type="entry name" value="SAICAR synthase-like"/>
    <property type="match status" value="1"/>
</dbReference>
<dbReference type="Gene3D" id="3.30.470.20">
    <property type="entry name" value="ATP-grasp fold, B domain"/>
    <property type="match status" value="1"/>
</dbReference>
<comment type="catalytic activity">
    <reaction evidence="8">
        <text>5-amino-1-(5-phospho-D-ribosyl)imidazole-4-carboxylate + L-aspartate + ATP = (2S)-2-[5-amino-1-(5-phospho-beta-D-ribosyl)imidazole-4-carboxamido]succinate + ADP + phosphate + 2 H(+)</text>
        <dbReference type="Rhea" id="RHEA:22628"/>
        <dbReference type="ChEBI" id="CHEBI:15378"/>
        <dbReference type="ChEBI" id="CHEBI:29991"/>
        <dbReference type="ChEBI" id="CHEBI:30616"/>
        <dbReference type="ChEBI" id="CHEBI:43474"/>
        <dbReference type="ChEBI" id="CHEBI:58443"/>
        <dbReference type="ChEBI" id="CHEBI:77657"/>
        <dbReference type="ChEBI" id="CHEBI:456216"/>
        <dbReference type="EC" id="6.3.2.6"/>
    </reaction>
</comment>
<accession>A0ABS5L270</accession>
<dbReference type="InterPro" id="IPR018236">
    <property type="entry name" value="SAICAR_synthetase_CS"/>
</dbReference>
<reference evidence="10 11" key="1">
    <citation type="submission" date="2020-02" db="EMBL/GenBank/DDBJ databases">
        <title>Acidophilic actinobacteria isolated from forest soil.</title>
        <authorList>
            <person name="Golinska P."/>
        </authorList>
    </citation>
    <scope>NUCLEOTIDE SEQUENCE [LARGE SCALE GENOMIC DNA]</scope>
    <source>
        <strain evidence="10 11">NL8</strain>
    </source>
</reference>
<comment type="pathway">
    <text evidence="1">Purine metabolism; IMP biosynthesis via de novo pathway; 5-amino-1-(5-phospho-D-ribosyl)imidazole-4-carboxamide from 5-amino-1-(5-phospho-D-ribosyl)imidazole-4-carboxylate: step 1/2.</text>
</comment>
<dbReference type="PANTHER" id="PTHR43700:SF1">
    <property type="entry name" value="PHOSPHORIBOSYLAMINOIMIDAZOLE-SUCCINOCARBOXAMIDE SYNTHASE"/>
    <property type="match status" value="1"/>
</dbReference>
<keyword evidence="11" id="KW-1185">Reference proteome</keyword>
<evidence type="ECO:0000256" key="7">
    <source>
        <dbReference type="ARBA" id="ARBA00022840"/>
    </source>
</evidence>
<dbReference type="PANTHER" id="PTHR43700">
    <property type="entry name" value="PHOSPHORIBOSYLAMINOIMIDAZOLE-SUCCINOCARBOXAMIDE SYNTHASE"/>
    <property type="match status" value="1"/>
</dbReference>
<evidence type="ECO:0000256" key="4">
    <source>
        <dbReference type="ARBA" id="ARBA00022598"/>
    </source>
</evidence>
<keyword evidence="5" id="KW-0547">Nucleotide-binding</keyword>
<evidence type="ECO:0000256" key="5">
    <source>
        <dbReference type="ARBA" id="ARBA00022741"/>
    </source>
</evidence>
<name>A0ABS5L270_9ACTN</name>
<comment type="caution">
    <text evidence="10">The sequence shown here is derived from an EMBL/GenBank/DDBJ whole genome shotgun (WGS) entry which is preliminary data.</text>
</comment>
<sequence length="164" mass="18731">MPITEAEILSTQPVTPEQWHEMAQKSLALFARGQQVAAEKGLILVDTKYEFGLDENGTVVVADEIHTPDSSRYWVANSYEERFAAGEEPDSLDKEFLRLWITSQCDPYTEPIPAIPDDTIIEFSNKYIALFERVTGQTFERPDPALSVRARIREALAREFPEYF</sequence>
<dbReference type="InterPro" id="IPR028923">
    <property type="entry name" value="SAICAR_synt/ADE2_N"/>
</dbReference>
<evidence type="ECO:0000313" key="11">
    <source>
        <dbReference type="Proteomes" id="UP000730482"/>
    </source>
</evidence>
<feature type="domain" description="SAICAR synthetase/ADE2 N-terminal" evidence="9">
    <location>
        <begin position="2"/>
        <end position="112"/>
    </location>
</feature>
<gene>
    <name evidence="10" type="ORF">KGQ19_36815</name>
</gene>
<dbReference type="Proteomes" id="UP000730482">
    <property type="component" value="Unassembled WGS sequence"/>
</dbReference>
<evidence type="ECO:0000313" key="10">
    <source>
        <dbReference type="EMBL" id="MBS2552431.1"/>
    </source>
</evidence>
<proteinExistence type="inferred from homology"/>
<evidence type="ECO:0000256" key="3">
    <source>
        <dbReference type="ARBA" id="ARBA00012217"/>
    </source>
</evidence>
<keyword evidence="7" id="KW-0067">ATP-binding</keyword>
<evidence type="ECO:0000256" key="6">
    <source>
        <dbReference type="ARBA" id="ARBA00022755"/>
    </source>
</evidence>
<evidence type="ECO:0000256" key="8">
    <source>
        <dbReference type="ARBA" id="ARBA00048475"/>
    </source>
</evidence>
<dbReference type="EMBL" id="JAAFYZ010000188">
    <property type="protein sequence ID" value="MBS2552431.1"/>
    <property type="molecule type" value="Genomic_DNA"/>
</dbReference>
<keyword evidence="6" id="KW-0658">Purine biosynthesis</keyword>
<dbReference type="EC" id="6.3.2.6" evidence="3"/>
<keyword evidence="4" id="KW-0436">Ligase</keyword>